<dbReference type="Gene3D" id="1.10.10.10">
    <property type="entry name" value="Winged helix-like DNA-binding domain superfamily/Winged helix DNA-binding domain"/>
    <property type="match status" value="1"/>
</dbReference>
<organism evidence="1 2">
    <name type="scientific">Staphylococcus phage CF5</name>
    <dbReference type="NCBI Taxonomy" id="3113739"/>
    <lineage>
        <taxon>Viruses</taxon>
        <taxon>Duplodnaviria</taxon>
        <taxon>Heunggongvirae</taxon>
        <taxon>Uroviricota</taxon>
        <taxon>Caudoviricetes</taxon>
        <taxon>Herelleviridae</taxon>
        <taxon>Twortvirinae</taxon>
        <taxon>Silviavirus</taxon>
    </lineage>
</organism>
<gene>
    <name evidence="1" type="ORF">CF5_0122</name>
</gene>
<name>A0AAX4J6T7_9CAUD</name>
<dbReference type="SUPFAM" id="SSF46785">
    <property type="entry name" value="Winged helix' DNA-binding domain"/>
    <property type="match status" value="1"/>
</dbReference>
<reference evidence="1" key="1">
    <citation type="submission" date="2023-12" db="EMBL/GenBank/DDBJ databases">
        <title>Isolation and Characterisation of Novel Lytic Bacteriophages for therapeutic applications in Prosthetic Joint Infections.</title>
        <authorList>
            <person name="Burton N."/>
            <person name="Melo L.D.R."/>
            <person name="Pearce B."/>
            <person name="Tadesse M.D."/>
            <person name="Vryonis E."/>
            <person name="Sagona A."/>
        </authorList>
    </citation>
    <scope>NUCLEOTIDE SEQUENCE</scope>
</reference>
<dbReference type="EMBL" id="PP034390">
    <property type="protein sequence ID" value="WRW34609.1"/>
    <property type="molecule type" value="Genomic_DNA"/>
</dbReference>
<dbReference type="InterPro" id="IPR036390">
    <property type="entry name" value="WH_DNA-bd_sf"/>
</dbReference>
<accession>A0AAX4J6T7</accession>
<proteinExistence type="predicted"/>
<dbReference type="Proteomes" id="UP001432109">
    <property type="component" value="Segment"/>
</dbReference>
<protein>
    <submittedName>
        <fullName evidence="1">HTH DNA binding protein</fullName>
    </submittedName>
</protein>
<dbReference type="Pfam" id="PF13412">
    <property type="entry name" value="HTH_24"/>
    <property type="match status" value="1"/>
</dbReference>
<sequence>MATKTTRKLYSYLEHNATDNKFHVSTKKELADALGVSVSTLSNNLKKLEEDNKIIVVSKRGSNGGIVINLVRDYNTEDLKDFNQTQEDIITSEYEYAIQLRKKHFPNYHYQRRENKRRTKKELIQYQAIKDEHRRIIDDMNFYSRDLLYPTKEVFNMSYDPNGFYSAYILCKLYDQYTVSHMSAKHESHLKAMQKAKNKDDYRSHKRYAEYYREKMIQNLPKNSITEDFFGSKLFNIFYNFYLKVKDKDINIFKYMQNVFKNMTFYYENGKQQSPIPPPNFFSSDKYMSNYQNYIKGVKKGINSSSRHLGETEYMINSSDYIKNPAVLQLQQLYTIGLNSELHDIDKLFEQALELENVSYGIYGGMKHIIWLQYNLLIEDNLKELPTNDKNILNKYVKQCIINDYSPISISNIGRLSMFTMQREYLISTKQLSGGLTNKDLLPISLGTYNIPNLDSADKHNLELNGDNYLYMRRYSSTYKVLRMFGDYLGYEVNLRDVKYLIEKYKLNKIIPLTKEGMLDYNKVTELVEEDVK</sequence>
<evidence type="ECO:0000313" key="2">
    <source>
        <dbReference type="Proteomes" id="UP001432109"/>
    </source>
</evidence>
<dbReference type="InterPro" id="IPR036388">
    <property type="entry name" value="WH-like_DNA-bd_sf"/>
</dbReference>
<evidence type="ECO:0000313" key="1">
    <source>
        <dbReference type="EMBL" id="WRW34609.1"/>
    </source>
</evidence>